<dbReference type="Pfam" id="PF00139">
    <property type="entry name" value="Lectin_legB"/>
    <property type="match status" value="1"/>
</dbReference>
<comment type="caution">
    <text evidence="4">The sequence shown here is derived from an EMBL/GenBank/DDBJ whole genome shotgun (WGS) entry which is preliminary data.</text>
</comment>
<reference evidence="4 5" key="1">
    <citation type="submission" date="2022-12" db="EMBL/GenBank/DDBJ databases">
        <title>Chromosome-scale assembly of the Ensete ventricosum genome.</title>
        <authorList>
            <person name="Dussert Y."/>
            <person name="Stocks J."/>
            <person name="Wendawek A."/>
            <person name="Woldeyes F."/>
            <person name="Nichols R.A."/>
            <person name="Borrell J.S."/>
        </authorList>
    </citation>
    <scope>NUCLEOTIDE SEQUENCE [LARGE SCALE GENOMIC DNA]</scope>
    <source>
        <strain evidence="5">cv. Maze</strain>
        <tissue evidence="4">Seeds</tissue>
    </source>
</reference>
<dbReference type="Proteomes" id="UP001222027">
    <property type="component" value="Unassembled WGS sequence"/>
</dbReference>
<evidence type="ECO:0000256" key="1">
    <source>
        <dbReference type="ARBA" id="ARBA00007606"/>
    </source>
</evidence>
<dbReference type="SUPFAM" id="SSF49899">
    <property type="entry name" value="Concanavalin A-like lectins/glucanases"/>
    <property type="match status" value="1"/>
</dbReference>
<protein>
    <recommendedName>
        <fullName evidence="3">Legume lectin domain-containing protein</fullName>
    </recommendedName>
</protein>
<keyword evidence="2" id="KW-0430">Lectin</keyword>
<name>A0AAV8QR46_ENSVE</name>
<dbReference type="GO" id="GO:0030246">
    <property type="term" value="F:carbohydrate binding"/>
    <property type="evidence" value="ECO:0007669"/>
    <property type="project" value="UniProtKB-KW"/>
</dbReference>
<feature type="domain" description="Legume lectin" evidence="3">
    <location>
        <begin position="29"/>
        <end position="155"/>
    </location>
</feature>
<dbReference type="AlphaFoldDB" id="A0AAV8QR46"/>
<dbReference type="Gene3D" id="2.60.120.200">
    <property type="match status" value="1"/>
</dbReference>
<dbReference type="InterPro" id="IPR050258">
    <property type="entry name" value="Leguminous_Lectin"/>
</dbReference>
<proteinExistence type="inferred from homology"/>
<organism evidence="4 5">
    <name type="scientific">Ensete ventricosum</name>
    <name type="common">Abyssinian banana</name>
    <name type="synonym">Musa ensete</name>
    <dbReference type="NCBI Taxonomy" id="4639"/>
    <lineage>
        <taxon>Eukaryota</taxon>
        <taxon>Viridiplantae</taxon>
        <taxon>Streptophyta</taxon>
        <taxon>Embryophyta</taxon>
        <taxon>Tracheophyta</taxon>
        <taxon>Spermatophyta</taxon>
        <taxon>Magnoliopsida</taxon>
        <taxon>Liliopsida</taxon>
        <taxon>Zingiberales</taxon>
        <taxon>Musaceae</taxon>
        <taxon>Ensete</taxon>
    </lineage>
</organism>
<comment type="similarity">
    <text evidence="1">Belongs to the leguminous lectin family.</text>
</comment>
<evidence type="ECO:0000256" key="2">
    <source>
        <dbReference type="ARBA" id="ARBA00022734"/>
    </source>
</evidence>
<gene>
    <name evidence="4" type="ORF">OPV22_016596</name>
</gene>
<dbReference type="PANTHER" id="PTHR32401:SF49">
    <property type="entry name" value="OS10G0129200 PROTEIN"/>
    <property type="match status" value="1"/>
</dbReference>
<dbReference type="InterPro" id="IPR013320">
    <property type="entry name" value="ConA-like_dom_sf"/>
</dbReference>
<evidence type="ECO:0000313" key="4">
    <source>
        <dbReference type="EMBL" id="KAJ8484111.1"/>
    </source>
</evidence>
<dbReference type="PANTHER" id="PTHR32401">
    <property type="entry name" value="CONCANAVALIN A-LIKE LECTIN FAMILY PROTEIN"/>
    <property type="match status" value="1"/>
</dbReference>
<dbReference type="EMBL" id="JAQQAF010000005">
    <property type="protein sequence ID" value="KAJ8484111.1"/>
    <property type="molecule type" value="Genomic_DNA"/>
</dbReference>
<dbReference type="PROSITE" id="PS00307">
    <property type="entry name" value="LECTIN_LEGUME_BETA"/>
    <property type="match status" value="1"/>
</dbReference>
<keyword evidence="5" id="KW-1185">Reference proteome</keyword>
<dbReference type="InterPro" id="IPR019825">
    <property type="entry name" value="Lectin_legB_Mn/Ca_BS"/>
</dbReference>
<evidence type="ECO:0000259" key="3">
    <source>
        <dbReference type="Pfam" id="PF00139"/>
    </source>
</evidence>
<evidence type="ECO:0000313" key="5">
    <source>
        <dbReference type="Proteomes" id="UP001222027"/>
    </source>
</evidence>
<accession>A0AAV8QR46</accession>
<dbReference type="InterPro" id="IPR001220">
    <property type="entry name" value="Legume_lectin_dom"/>
</dbReference>
<sequence>MIPWLPLLSSVTSIFFFYFFAQIPFTACTNFSIPSFTATDLISLSGGSAISNGSLRLSDGRVVRTAGWAYYVQPIQLWRNTTNEITDFATYFEFVISFPGGSSNSSSGGGFAFFLAPADSLDSQNPTGSLLGLSNDTTTNKRLVAVEFDSFRDQNSSSNGTAANNGTLAAQVSYNATSKALLVSVKNLHRPSMREVIQAFTFEGVIPDLPKTMPVPVFAAPPVQGSNSSTPTVTFGSLTTGR</sequence>